<dbReference type="InterPro" id="IPR036291">
    <property type="entry name" value="NAD(P)-bd_dom_sf"/>
</dbReference>
<dbReference type="InterPro" id="IPR002347">
    <property type="entry name" value="SDR_fam"/>
</dbReference>
<dbReference type="AlphaFoldDB" id="A0A0J8Q309"/>
<reference evidence="4" key="3">
    <citation type="submission" date="2020-11" db="EMBL/GenBank/DDBJ databases">
        <title>Enhanced detection system for hospital associated transmission using whole genome sequencing surveillance.</title>
        <authorList>
            <person name="Harrison L.H."/>
            <person name="Van Tyne D."/>
            <person name="Marsh J.W."/>
            <person name="Griffith M.P."/>
            <person name="Snyder D.J."/>
            <person name="Cooper V.S."/>
            <person name="Mustapha M."/>
        </authorList>
    </citation>
    <scope>NUCLEOTIDE SEQUENCE</scope>
    <source>
        <strain evidence="4">STEN00092</strain>
    </source>
</reference>
<name>A0A0J8Q309_STEMA</name>
<protein>
    <submittedName>
        <fullName evidence="6">Pteridine reductase</fullName>
        <ecNumber evidence="3">1.5.1.33</ecNumber>
    </submittedName>
</protein>
<dbReference type="RefSeq" id="WP_008265570.1">
    <property type="nucleotide sequence ID" value="NZ_CBCPIZ010000039.1"/>
</dbReference>
<accession>A0A0J8Q309</accession>
<sequence length="245" mass="26318">MSDTHPVVLITGSARRIGAAIARQFHACGWSVVLHANTSSAELQQAAFDFDNVRPGSVLALQADLRDADALPDLVEQAVTHFGRLDALVNNASNFFPTPLGQVTAEAMDELYAVNARAPLLLSQAAAPYLRRQQGCIVNLTDLHGTDPMRDHIAYTMAKAALEMATRSLALELAPKVRVNAVAPGAILWPEQGKDDFAREALLARTPLARIGTVEEIAEAVYWLVAEASFVTGHTLRVDGGRTVS</sequence>
<dbReference type="GO" id="GO:0047040">
    <property type="term" value="F:pteridine reductase activity"/>
    <property type="evidence" value="ECO:0007669"/>
    <property type="project" value="UniProtKB-EC"/>
</dbReference>
<dbReference type="FunFam" id="3.40.50.720:FF:000084">
    <property type="entry name" value="Short-chain dehydrogenase reductase"/>
    <property type="match status" value="1"/>
</dbReference>
<evidence type="ECO:0000313" key="7">
    <source>
        <dbReference type="EMBL" id="PZS90437.1"/>
    </source>
</evidence>
<organism evidence="6 8">
    <name type="scientific">Stenotrophomonas maltophilia</name>
    <name type="common">Pseudomonas maltophilia</name>
    <name type="synonym">Xanthomonas maltophilia</name>
    <dbReference type="NCBI Taxonomy" id="40324"/>
    <lineage>
        <taxon>Bacteria</taxon>
        <taxon>Pseudomonadati</taxon>
        <taxon>Pseudomonadota</taxon>
        <taxon>Gammaproteobacteria</taxon>
        <taxon>Lysobacterales</taxon>
        <taxon>Lysobacteraceae</taxon>
        <taxon>Stenotrophomonas</taxon>
        <taxon>Stenotrophomonas maltophilia group</taxon>
    </lineage>
</organism>
<dbReference type="Pfam" id="PF13561">
    <property type="entry name" value="adh_short_C2"/>
    <property type="match status" value="1"/>
</dbReference>
<dbReference type="EMBL" id="NEQV01000002">
    <property type="protein sequence ID" value="PJL31328.1"/>
    <property type="molecule type" value="Genomic_DNA"/>
</dbReference>
<dbReference type="EC" id="1.5.1.33" evidence="3"/>
<evidence type="ECO:0000313" key="3">
    <source>
        <dbReference type="EMBL" id="EKT4443691.1"/>
    </source>
</evidence>
<evidence type="ECO:0000313" key="8">
    <source>
        <dbReference type="Proteomes" id="UP000230167"/>
    </source>
</evidence>
<evidence type="ECO:0000256" key="2">
    <source>
        <dbReference type="ARBA" id="ARBA00023002"/>
    </source>
</evidence>
<dbReference type="Proteomes" id="UP001251948">
    <property type="component" value="Unassembled WGS sequence"/>
</dbReference>
<dbReference type="PANTHER" id="PTHR43639:SF1">
    <property type="entry name" value="SHORT-CHAIN DEHYDROGENASE_REDUCTASE FAMILY PROTEIN"/>
    <property type="match status" value="1"/>
</dbReference>
<dbReference type="Proteomes" id="UP000616785">
    <property type="component" value="Unassembled WGS sequence"/>
</dbReference>
<evidence type="ECO:0000313" key="5">
    <source>
        <dbReference type="EMBL" id="MDT3470391.1"/>
    </source>
</evidence>
<comment type="caution">
    <text evidence="6">The sequence shown here is derived from an EMBL/GenBank/DDBJ whole genome shotgun (WGS) entry which is preliminary data.</text>
</comment>
<dbReference type="GeneID" id="86938057"/>
<reference evidence="3" key="4">
    <citation type="submission" date="2022-07" db="EMBL/GenBank/DDBJ databases">
        <authorList>
            <consortium name="Clinical and Environmental Microbiology Branch: Whole genome sequencing antimicrobial resistance pathogens in the healthcare setting"/>
        </authorList>
    </citation>
    <scope>NUCLEOTIDE SEQUENCE</scope>
    <source>
        <strain evidence="3">Stenotrophomonas_maltophilia_2021CK-00905</strain>
    </source>
</reference>
<dbReference type="SUPFAM" id="SSF51735">
    <property type="entry name" value="NAD(P)-binding Rossmann-fold domains"/>
    <property type="match status" value="1"/>
</dbReference>
<evidence type="ECO:0000313" key="6">
    <source>
        <dbReference type="EMBL" id="PJL31328.1"/>
    </source>
</evidence>
<evidence type="ECO:0000256" key="1">
    <source>
        <dbReference type="ARBA" id="ARBA00006484"/>
    </source>
</evidence>
<dbReference type="PRINTS" id="PR00080">
    <property type="entry name" value="SDRFAMILY"/>
</dbReference>
<dbReference type="EMBL" id="LXXM01000184">
    <property type="protein sequence ID" value="PZS90437.1"/>
    <property type="molecule type" value="Genomic_DNA"/>
</dbReference>
<comment type="similarity">
    <text evidence="1">Belongs to the short-chain dehydrogenases/reductases (SDR) family.</text>
</comment>
<dbReference type="OrthoDB" id="9793499at2"/>
<keyword evidence="2 3" id="KW-0560">Oxidoreductase</keyword>
<gene>
    <name evidence="7" type="ORF">A7X83_10820</name>
    <name evidence="6" type="ORF">B9Y64_07040</name>
    <name evidence="4" type="ORF">I5U57_12105</name>
    <name evidence="3" type="ORF">QEK83_004401</name>
    <name evidence="5" type="ORF">ROV92_20565</name>
</gene>
<dbReference type="PANTHER" id="PTHR43639">
    <property type="entry name" value="OXIDOREDUCTASE, SHORT-CHAIN DEHYDROGENASE/REDUCTASE FAMILY (AFU_ORTHOLOGUE AFUA_5G02870)"/>
    <property type="match status" value="1"/>
</dbReference>
<dbReference type="EMBL" id="JAVSKO010000010">
    <property type="protein sequence ID" value="MDT3470391.1"/>
    <property type="molecule type" value="Genomic_DNA"/>
</dbReference>
<reference evidence="5" key="5">
    <citation type="submission" date="2023-07" db="EMBL/GenBank/DDBJ databases">
        <title>Comparative genomics of clinical Stenotrophomonas maltophilia isolates reveals regions of diversity which correlate with colonization and persistence in vivo.</title>
        <authorList>
            <person name="Mcdaniel M.S."/>
            <person name="Swords W.E."/>
            <person name="Sumpter N.A."/>
            <person name="Lindgren N.R."/>
            <person name="Billiot C.E."/>
        </authorList>
    </citation>
    <scope>NUCLEOTIDE SEQUENCE</scope>
    <source>
        <strain evidence="5">Ism4</strain>
    </source>
</reference>
<dbReference type="NCBIfam" id="NF006598">
    <property type="entry name" value="PRK09135.1"/>
    <property type="match status" value="1"/>
</dbReference>
<dbReference type="Gene3D" id="3.40.50.720">
    <property type="entry name" value="NAD(P)-binding Rossmann-like Domain"/>
    <property type="match status" value="1"/>
</dbReference>
<dbReference type="Proteomes" id="UP001214521">
    <property type="component" value="Unassembled WGS sequence"/>
</dbReference>
<dbReference type="Proteomes" id="UP000249614">
    <property type="component" value="Unassembled WGS sequence"/>
</dbReference>
<reference evidence="7 9" key="1">
    <citation type="submission" date="2016-05" db="EMBL/GenBank/DDBJ databases">
        <authorList>
            <person name="Lavstsen T."/>
            <person name="Jespersen J.S."/>
        </authorList>
    </citation>
    <scope>NUCLEOTIDE SEQUENCE [LARGE SCALE GENOMIC DNA]</scope>
    <source>
        <strain evidence="7 9">SM-5815</strain>
    </source>
</reference>
<evidence type="ECO:0000313" key="4">
    <source>
        <dbReference type="EMBL" id="MBH1640187.1"/>
    </source>
</evidence>
<evidence type="ECO:0000313" key="9">
    <source>
        <dbReference type="Proteomes" id="UP000249614"/>
    </source>
</evidence>
<dbReference type="EMBL" id="ABLOMU010000100">
    <property type="protein sequence ID" value="EKT4443691.1"/>
    <property type="molecule type" value="Genomic_DNA"/>
</dbReference>
<dbReference type="PRINTS" id="PR00081">
    <property type="entry name" value="GDHRDH"/>
</dbReference>
<reference evidence="6 8" key="2">
    <citation type="journal article" date="2017" name="Front. Microbiol.">
        <title>Double-Face Meets the Bacterial World: The Opportunistic Pathogen Stenotrophomonas maltophilia.</title>
        <authorList>
            <person name="Lira F."/>
            <person name="Berg G."/>
            <person name="Martinez J.L."/>
        </authorList>
    </citation>
    <scope>NUCLEOTIDE SEQUENCE [LARGE SCALE GENOMIC DNA]</scope>
    <source>
        <strain evidence="6 8">EA1</strain>
    </source>
</reference>
<proteinExistence type="inferred from homology"/>
<dbReference type="Proteomes" id="UP000230167">
    <property type="component" value="Unassembled WGS sequence"/>
</dbReference>
<dbReference type="EMBL" id="JADUNO010000037">
    <property type="protein sequence ID" value="MBH1640187.1"/>
    <property type="molecule type" value="Genomic_DNA"/>
</dbReference>